<evidence type="ECO:0000256" key="7">
    <source>
        <dbReference type="PIRSR" id="PIRSR602129-50"/>
    </source>
</evidence>
<keyword evidence="9" id="KW-0210">Decarboxylase</keyword>
<feature type="compositionally biased region" description="Basic and acidic residues" evidence="10">
    <location>
        <begin position="558"/>
        <end position="571"/>
    </location>
</feature>
<dbReference type="PANTHER" id="PTHR43321:SF3">
    <property type="entry name" value="GLUTAMATE DECARBOXYLASE"/>
    <property type="match status" value="1"/>
</dbReference>
<evidence type="ECO:0000256" key="9">
    <source>
        <dbReference type="RuleBase" id="RU361171"/>
    </source>
</evidence>
<evidence type="ECO:0000313" key="12">
    <source>
        <dbReference type="Proteomes" id="UP001149813"/>
    </source>
</evidence>
<dbReference type="Pfam" id="PF00282">
    <property type="entry name" value="Pyridoxal_deC"/>
    <property type="match status" value="1"/>
</dbReference>
<feature type="modified residue" description="N6-(pyridoxal phosphate)lysine" evidence="7">
    <location>
        <position position="287"/>
    </location>
</feature>
<dbReference type="EMBL" id="JANBOJ010000015">
    <property type="protein sequence ID" value="KAJ1724987.1"/>
    <property type="molecule type" value="Genomic_DNA"/>
</dbReference>
<dbReference type="SUPFAM" id="SSF53383">
    <property type="entry name" value="PLP-dependent transferases"/>
    <property type="match status" value="1"/>
</dbReference>
<comment type="catalytic activity">
    <reaction evidence="6 9">
        <text>L-glutamate + H(+) = 4-aminobutanoate + CO2</text>
        <dbReference type="Rhea" id="RHEA:17785"/>
        <dbReference type="ChEBI" id="CHEBI:15378"/>
        <dbReference type="ChEBI" id="CHEBI:16526"/>
        <dbReference type="ChEBI" id="CHEBI:29985"/>
        <dbReference type="ChEBI" id="CHEBI:59888"/>
        <dbReference type="EC" id="4.1.1.15"/>
    </reaction>
</comment>
<evidence type="ECO:0000313" key="11">
    <source>
        <dbReference type="EMBL" id="KAJ1724987.1"/>
    </source>
</evidence>
<proteinExistence type="inferred from homology"/>
<dbReference type="InterPro" id="IPR015421">
    <property type="entry name" value="PyrdxlP-dep_Trfase_major"/>
</dbReference>
<evidence type="ECO:0000256" key="3">
    <source>
        <dbReference type="ARBA" id="ARBA00012421"/>
    </source>
</evidence>
<comment type="similarity">
    <text evidence="2 8">Belongs to the group II decarboxylase family.</text>
</comment>
<evidence type="ECO:0000256" key="4">
    <source>
        <dbReference type="ARBA" id="ARBA00022898"/>
    </source>
</evidence>
<dbReference type="FunFam" id="3.40.640.10:FF:000017">
    <property type="entry name" value="Glutamate decarboxylase"/>
    <property type="match status" value="1"/>
</dbReference>
<dbReference type="EC" id="4.1.1.15" evidence="3 9"/>
<keyword evidence="12" id="KW-1185">Reference proteome</keyword>
<evidence type="ECO:0000256" key="8">
    <source>
        <dbReference type="RuleBase" id="RU000382"/>
    </source>
</evidence>
<dbReference type="Proteomes" id="UP001149813">
    <property type="component" value="Unassembled WGS sequence"/>
</dbReference>
<dbReference type="InterPro" id="IPR002129">
    <property type="entry name" value="PyrdxlP-dep_de-COase"/>
</dbReference>
<dbReference type="InterPro" id="IPR010107">
    <property type="entry name" value="Glutamate_decarboxylase"/>
</dbReference>
<evidence type="ECO:0000256" key="1">
    <source>
        <dbReference type="ARBA" id="ARBA00001933"/>
    </source>
</evidence>
<keyword evidence="4 7" id="KW-0663">Pyridoxal phosphate</keyword>
<evidence type="ECO:0000256" key="10">
    <source>
        <dbReference type="SAM" id="MobiDB-lite"/>
    </source>
</evidence>
<evidence type="ECO:0000256" key="5">
    <source>
        <dbReference type="ARBA" id="ARBA00023239"/>
    </source>
</evidence>
<organism evidence="11 12">
    <name type="scientific">Coemansia erecta</name>
    <dbReference type="NCBI Taxonomy" id="147472"/>
    <lineage>
        <taxon>Eukaryota</taxon>
        <taxon>Fungi</taxon>
        <taxon>Fungi incertae sedis</taxon>
        <taxon>Zoopagomycota</taxon>
        <taxon>Kickxellomycotina</taxon>
        <taxon>Kickxellomycetes</taxon>
        <taxon>Kickxellales</taxon>
        <taxon>Kickxellaceae</taxon>
        <taxon>Coemansia</taxon>
    </lineage>
</organism>
<dbReference type="Gene3D" id="3.90.1150.160">
    <property type="match status" value="1"/>
</dbReference>
<gene>
    <name evidence="11" type="primary">GAD1</name>
    <name evidence="11" type="ORF">LPJ53_000776</name>
</gene>
<dbReference type="NCBIfam" id="TIGR01788">
    <property type="entry name" value="Glu-decarb-GAD"/>
    <property type="match status" value="1"/>
</dbReference>
<dbReference type="OrthoDB" id="5152799at2759"/>
<evidence type="ECO:0000256" key="2">
    <source>
        <dbReference type="ARBA" id="ARBA00009533"/>
    </source>
</evidence>
<protein>
    <recommendedName>
        <fullName evidence="3 9">Glutamate decarboxylase</fullName>
        <ecNumber evidence="3 9">4.1.1.15</ecNumber>
    </recommendedName>
</protein>
<dbReference type="GO" id="GO:0030170">
    <property type="term" value="F:pyridoxal phosphate binding"/>
    <property type="evidence" value="ECO:0007669"/>
    <property type="project" value="InterPro"/>
</dbReference>
<dbReference type="Gene3D" id="3.40.640.10">
    <property type="entry name" value="Type I PLP-dependent aspartate aminotransferase-like (Major domain)"/>
    <property type="match status" value="1"/>
</dbReference>
<dbReference type="Gene3D" id="4.10.280.50">
    <property type="match status" value="1"/>
</dbReference>
<dbReference type="PANTHER" id="PTHR43321">
    <property type="entry name" value="GLUTAMATE DECARBOXYLASE"/>
    <property type="match status" value="1"/>
</dbReference>
<dbReference type="GO" id="GO:0005829">
    <property type="term" value="C:cytosol"/>
    <property type="evidence" value="ECO:0007669"/>
    <property type="project" value="TreeGrafter"/>
</dbReference>
<dbReference type="InterPro" id="IPR015424">
    <property type="entry name" value="PyrdxlP-dep_Trfase"/>
</dbReference>
<reference evidence="11" key="1">
    <citation type="submission" date="2022-07" db="EMBL/GenBank/DDBJ databases">
        <title>Phylogenomic reconstructions and comparative analyses of Kickxellomycotina fungi.</title>
        <authorList>
            <person name="Reynolds N.K."/>
            <person name="Stajich J.E."/>
            <person name="Barry K."/>
            <person name="Grigoriev I.V."/>
            <person name="Crous P."/>
            <person name="Smith M.E."/>
        </authorList>
    </citation>
    <scope>NUCLEOTIDE SEQUENCE</scope>
    <source>
        <strain evidence="11">NBRC 32514</strain>
    </source>
</reference>
<dbReference type="GO" id="GO:0006538">
    <property type="term" value="P:L-glutamate catabolic process"/>
    <property type="evidence" value="ECO:0007669"/>
    <property type="project" value="TreeGrafter"/>
</dbReference>
<evidence type="ECO:0000256" key="6">
    <source>
        <dbReference type="ARBA" id="ARBA00048868"/>
    </source>
</evidence>
<name>A0A9W7Y5L6_9FUNG</name>
<keyword evidence="5 8" id="KW-0456">Lyase</keyword>
<dbReference type="AlphaFoldDB" id="A0A9W7Y5L6"/>
<comment type="caution">
    <text evidence="11">The sequence shown here is derived from an EMBL/GenBank/DDBJ whole genome shotgun (WGS) entry which is preliminary data.</text>
</comment>
<accession>A0A9W7Y5L6</accession>
<feature type="region of interest" description="Disordered" evidence="10">
    <location>
        <begin position="558"/>
        <end position="585"/>
    </location>
</feature>
<comment type="cofactor">
    <cofactor evidence="1 7 8">
        <name>pyridoxal 5'-phosphate</name>
        <dbReference type="ChEBI" id="CHEBI:597326"/>
    </cofactor>
</comment>
<dbReference type="GO" id="GO:0004351">
    <property type="term" value="F:glutamate decarboxylase activity"/>
    <property type="evidence" value="ECO:0007669"/>
    <property type="project" value="UniProtKB-EC"/>
</dbReference>
<sequence length="585" mass="65078">MDDGINELLPGMRRLGLGKRRVTATDLTYGAGYTESAGDVRSFPPTGMPARNAYQLIHDALKFDGDPTLNCATFLTTWMEPEAEKLIVENLGKNRVDIDEYEQTERIHRRCLAHLHDLWNGKRGQEPTGTVVVGSSEGIMLGGLALKWRWRERRQREGKDASRPNIVFAANAQVALEKTARYFDMEARLVPVSEQSRFCLDIERAAQMVDENTVGMFVILGSTYTGHYENVRAMSDRLARLQRDTGLDVEIHVDGASGAFVAPFAQPTLEWDFRVPRVASISTSGHKFGLTYPGIGWVLWRAPECLPAGLTFELSYLGGVEKTFTLNFSHPACFLIAQYYQFLRYGRTGYGRIMNACMLHARLLSVALEATGIYACVSDIHRPRGTLGYSEETRLAASDLFAETVAAGEGKSGADPAVNLEFNDGLPEVAFCFTEWFRQKHPGASQAVVSTLLRVRGWIVPNYPLPPDTADIEVMRVVIKEASSEDYVNRLVRDLLWATKTMLDTGVKPLSSALDQPLASSASTSDLAHEIAGSNRSTMSDGEKHSHWKGLLQRIGELRDTQRPEQPKMELLDNGGRKSFYQKTC</sequence>